<name>A0A267H9S7_9PLAT</name>
<protein>
    <submittedName>
        <fullName evidence="2">Uncharacterized protein</fullName>
    </submittedName>
</protein>
<accession>A0A267H9S7</accession>
<proteinExistence type="predicted"/>
<evidence type="ECO:0000313" key="2">
    <source>
        <dbReference type="EMBL" id="PAA94257.1"/>
    </source>
</evidence>
<comment type="caution">
    <text evidence="2">The sequence shown here is derived from an EMBL/GenBank/DDBJ whole genome shotgun (WGS) entry which is preliminary data.</text>
</comment>
<gene>
    <name evidence="2" type="ORF">BOX15_Mlig024211g1</name>
</gene>
<dbReference type="Proteomes" id="UP000215902">
    <property type="component" value="Unassembled WGS sequence"/>
</dbReference>
<sequence>MDKDCEIDSDSSESDTSSNCGPTKSGHSALACLSNTEDSAKSHRHANEQRKLAAFAAATANISESVENVGEADYHIVELQTPTELHSMSLASATVPLLQTPTQAHSPMLSASATAVPSLQTPTQAHSPMLSASATAVPSLQTPTQAHSPMLSASATTVPSLQTPTQAHSTHAQPLTSAQGESIIRLLQQVKSVLVDVRENTRPAVVNEDMVKLFFADCL</sequence>
<dbReference type="EMBL" id="NIVC01000012">
    <property type="protein sequence ID" value="PAA94257.1"/>
    <property type="molecule type" value="Genomic_DNA"/>
</dbReference>
<keyword evidence="3" id="KW-1185">Reference proteome</keyword>
<reference evidence="2 3" key="1">
    <citation type="submission" date="2017-06" db="EMBL/GenBank/DDBJ databases">
        <title>A platform for efficient transgenesis in Macrostomum lignano, a flatworm model organism for stem cell research.</title>
        <authorList>
            <person name="Berezikov E."/>
        </authorList>
    </citation>
    <scope>NUCLEOTIDE SEQUENCE [LARGE SCALE GENOMIC DNA]</scope>
    <source>
        <strain evidence="2">DV1</strain>
        <tissue evidence="2">Whole organism</tissue>
    </source>
</reference>
<dbReference type="AlphaFoldDB" id="A0A267H9S7"/>
<evidence type="ECO:0000313" key="3">
    <source>
        <dbReference type="Proteomes" id="UP000215902"/>
    </source>
</evidence>
<evidence type="ECO:0000256" key="1">
    <source>
        <dbReference type="SAM" id="MobiDB-lite"/>
    </source>
</evidence>
<organism evidence="2 3">
    <name type="scientific">Macrostomum lignano</name>
    <dbReference type="NCBI Taxonomy" id="282301"/>
    <lineage>
        <taxon>Eukaryota</taxon>
        <taxon>Metazoa</taxon>
        <taxon>Spiralia</taxon>
        <taxon>Lophotrochozoa</taxon>
        <taxon>Platyhelminthes</taxon>
        <taxon>Rhabditophora</taxon>
        <taxon>Macrostomorpha</taxon>
        <taxon>Macrostomida</taxon>
        <taxon>Macrostomidae</taxon>
        <taxon>Macrostomum</taxon>
    </lineage>
</organism>
<feature type="region of interest" description="Disordered" evidence="1">
    <location>
        <begin position="1"/>
        <end position="46"/>
    </location>
</feature>